<gene>
    <name evidence="2" type="ORF">E1A91_A13G119100v1</name>
</gene>
<accession>A0A5D2WIY4</accession>
<evidence type="ECO:0000313" key="3">
    <source>
        <dbReference type="Proteomes" id="UP000323597"/>
    </source>
</evidence>
<keyword evidence="1" id="KW-0472">Membrane</keyword>
<dbReference type="AlphaFoldDB" id="A0A5D2WIY4"/>
<feature type="transmembrane region" description="Helical" evidence="1">
    <location>
        <begin position="82"/>
        <end position="104"/>
    </location>
</feature>
<feature type="transmembrane region" description="Helical" evidence="1">
    <location>
        <begin position="31"/>
        <end position="62"/>
    </location>
</feature>
<sequence>KHIQTDRRRDKEKCRHQDGDRLQEDRRGLPVYVAALILFAVVFAVFFLLVFMFSAAAAYLKAAVGQCSAGRLGHLGHLGQDLFNYSAHLFFPFTLFLICVLGCCEL</sequence>
<evidence type="ECO:0000256" key="1">
    <source>
        <dbReference type="SAM" id="Phobius"/>
    </source>
</evidence>
<reference evidence="2 3" key="1">
    <citation type="submission" date="2019-07" db="EMBL/GenBank/DDBJ databases">
        <title>WGS assembly of Gossypium mustelinum.</title>
        <authorList>
            <person name="Chen Z.J."/>
            <person name="Sreedasyam A."/>
            <person name="Ando A."/>
            <person name="Song Q."/>
            <person name="De L."/>
            <person name="Hulse-Kemp A."/>
            <person name="Ding M."/>
            <person name="Ye W."/>
            <person name="Kirkbride R."/>
            <person name="Jenkins J."/>
            <person name="Plott C."/>
            <person name="Lovell J."/>
            <person name="Lin Y.-M."/>
            <person name="Vaughn R."/>
            <person name="Liu B."/>
            <person name="Li W."/>
            <person name="Simpson S."/>
            <person name="Scheffler B."/>
            <person name="Saski C."/>
            <person name="Grover C."/>
            <person name="Hu G."/>
            <person name="Conover J."/>
            <person name="Carlson J."/>
            <person name="Shu S."/>
            <person name="Boston L."/>
            <person name="Williams M."/>
            <person name="Peterson D."/>
            <person name="Mcgee K."/>
            <person name="Jones D."/>
            <person name="Wendel J."/>
            <person name="Stelly D."/>
            <person name="Grimwood J."/>
            <person name="Schmutz J."/>
        </authorList>
    </citation>
    <scope>NUCLEOTIDE SEQUENCE [LARGE SCALE GENOMIC DNA]</scope>
    <source>
        <strain evidence="2">1408120.09</strain>
    </source>
</reference>
<protein>
    <submittedName>
        <fullName evidence="2">Uncharacterized protein</fullName>
    </submittedName>
</protein>
<name>A0A5D2WIY4_GOSMU</name>
<proteinExistence type="predicted"/>
<keyword evidence="1" id="KW-0812">Transmembrane</keyword>
<keyword evidence="1" id="KW-1133">Transmembrane helix</keyword>
<organism evidence="2 3">
    <name type="scientific">Gossypium mustelinum</name>
    <name type="common">Cotton</name>
    <name type="synonym">Gossypium caicoense</name>
    <dbReference type="NCBI Taxonomy" id="34275"/>
    <lineage>
        <taxon>Eukaryota</taxon>
        <taxon>Viridiplantae</taxon>
        <taxon>Streptophyta</taxon>
        <taxon>Embryophyta</taxon>
        <taxon>Tracheophyta</taxon>
        <taxon>Spermatophyta</taxon>
        <taxon>Magnoliopsida</taxon>
        <taxon>eudicotyledons</taxon>
        <taxon>Gunneridae</taxon>
        <taxon>Pentapetalae</taxon>
        <taxon>rosids</taxon>
        <taxon>malvids</taxon>
        <taxon>Malvales</taxon>
        <taxon>Malvaceae</taxon>
        <taxon>Malvoideae</taxon>
        <taxon>Gossypium</taxon>
    </lineage>
</organism>
<keyword evidence="3" id="KW-1185">Reference proteome</keyword>
<dbReference type="Proteomes" id="UP000323597">
    <property type="component" value="Chromosome A13"/>
</dbReference>
<feature type="non-terminal residue" evidence="2">
    <location>
        <position position="1"/>
    </location>
</feature>
<evidence type="ECO:0000313" key="2">
    <source>
        <dbReference type="EMBL" id="TYJ00931.1"/>
    </source>
</evidence>
<dbReference type="EMBL" id="CM017648">
    <property type="protein sequence ID" value="TYJ00931.1"/>
    <property type="molecule type" value="Genomic_DNA"/>
</dbReference>